<evidence type="ECO:0000259" key="8">
    <source>
        <dbReference type="PROSITE" id="PS50305"/>
    </source>
</evidence>
<feature type="binding site" evidence="7">
    <location>
        <position position="480"/>
    </location>
    <ligand>
        <name>Zn(2+)</name>
        <dbReference type="ChEBI" id="CHEBI:29105"/>
    </ligand>
</feature>
<dbReference type="RefSeq" id="XP_030994384.1">
    <property type="nucleotide sequence ID" value="XM_031143371.1"/>
</dbReference>
<protein>
    <submittedName>
        <fullName evidence="10">Uncharacterized protein</fullName>
    </submittedName>
</protein>
<feature type="domain" description="Macro" evidence="9">
    <location>
        <begin position="91"/>
        <end position="289"/>
    </location>
</feature>
<evidence type="ECO:0000313" key="11">
    <source>
        <dbReference type="Proteomes" id="UP000319257"/>
    </source>
</evidence>
<evidence type="ECO:0000256" key="3">
    <source>
        <dbReference type="ARBA" id="ARBA00022801"/>
    </source>
</evidence>
<evidence type="ECO:0000313" key="10">
    <source>
        <dbReference type="EMBL" id="TPX12673.1"/>
    </source>
</evidence>
<dbReference type="Gene3D" id="3.40.50.1220">
    <property type="entry name" value="TPP-binding domain"/>
    <property type="match status" value="1"/>
</dbReference>
<dbReference type="PANTHER" id="PTHR11106">
    <property type="entry name" value="GANGLIOSIDE INDUCED DIFFERENTIATION ASSOCIATED PROTEIN 2-RELATED"/>
    <property type="match status" value="1"/>
</dbReference>
<dbReference type="AlphaFoldDB" id="A0A507AYG0"/>
<feature type="binding site" evidence="7">
    <location>
        <position position="438"/>
    </location>
    <ligand>
        <name>Zn(2+)</name>
        <dbReference type="ChEBI" id="CHEBI:29105"/>
    </ligand>
</feature>
<accession>A0A507AYG0</accession>
<dbReference type="STRING" id="1093900.A0A507AYG0"/>
<dbReference type="Gene3D" id="3.40.220.10">
    <property type="entry name" value="Leucine Aminopeptidase, subunit E, domain 1"/>
    <property type="match status" value="1"/>
</dbReference>
<dbReference type="InterPro" id="IPR026590">
    <property type="entry name" value="Ssirtuin_cat_dom"/>
</dbReference>
<dbReference type="GO" id="GO:0016798">
    <property type="term" value="F:hydrolase activity, acting on glycosyl bonds"/>
    <property type="evidence" value="ECO:0007669"/>
    <property type="project" value="UniProtKB-KW"/>
</dbReference>
<dbReference type="EMBL" id="SKBQ01000003">
    <property type="protein sequence ID" value="TPX12673.1"/>
    <property type="molecule type" value="Genomic_DNA"/>
</dbReference>
<dbReference type="PROSITE" id="PS50305">
    <property type="entry name" value="SIRTUIN"/>
    <property type="match status" value="1"/>
</dbReference>
<evidence type="ECO:0000256" key="6">
    <source>
        <dbReference type="ARBA" id="ARBA00023295"/>
    </source>
</evidence>
<feature type="domain" description="Deacetylase sirtuin-type" evidence="8">
    <location>
        <begin position="299"/>
        <end position="588"/>
    </location>
</feature>
<dbReference type="PROSITE" id="PS51154">
    <property type="entry name" value="MACRO"/>
    <property type="match status" value="1"/>
</dbReference>
<evidence type="ECO:0000256" key="2">
    <source>
        <dbReference type="ARBA" id="ARBA00022723"/>
    </source>
</evidence>
<comment type="cofactor">
    <cofactor evidence="1">
        <name>Zn(2+)</name>
        <dbReference type="ChEBI" id="CHEBI:29105"/>
    </cofactor>
</comment>
<keyword evidence="6" id="KW-0326">Glycosidase</keyword>
<evidence type="ECO:0000256" key="4">
    <source>
        <dbReference type="ARBA" id="ARBA00022833"/>
    </source>
</evidence>
<keyword evidence="4 7" id="KW-0862">Zinc</keyword>
<dbReference type="SUPFAM" id="SSF52949">
    <property type="entry name" value="Macro domain-like"/>
    <property type="match status" value="1"/>
</dbReference>
<keyword evidence="5" id="KW-0520">NAD</keyword>
<evidence type="ECO:0000259" key="9">
    <source>
        <dbReference type="PROSITE" id="PS51154"/>
    </source>
</evidence>
<dbReference type="Proteomes" id="UP000319257">
    <property type="component" value="Unassembled WGS sequence"/>
</dbReference>
<dbReference type="InterPro" id="IPR029035">
    <property type="entry name" value="DHS-like_NAD/FAD-binding_dom"/>
</dbReference>
<dbReference type="PANTHER" id="PTHR11106:SF121">
    <property type="entry name" value="ADP-RIBOSE 1''-PHOSPHATE PHOSPHATASE"/>
    <property type="match status" value="1"/>
</dbReference>
<gene>
    <name evidence="10" type="ORF">E0L32_000850</name>
</gene>
<organism evidence="10 11">
    <name type="scientific">Thyridium curvatum</name>
    <dbReference type="NCBI Taxonomy" id="1093900"/>
    <lineage>
        <taxon>Eukaryota</taxon>
        <taxon>Fungi</taxon>
        <taxon>Dikarya</taxon>
        <taxon>Ascomycota</taxon>
        <taxon>Pezizomycotina</taxon>
        <taxon>Sordariomycetes</taxon>
        <taxon>Sordariomycetidae</taxon>
        <taxon>Thyridiales</taxon>
        <taxon>Thyridiaceae</taxon>
        <taxon>Thyridium</taxon>
    </lineage>
</organism>
<feature type="binding site" evidence="7">
    <location>
        <position position="442"/>
    </location>
    <ligand>
        <name>Zn(2+)</name>
        <dbReference type="ChEBI" id="CHEBI:29105"/>
    </ligand>
</feature>
<dbReference type="InParanoid" id="A0A507AYG0"/>
<name>A0A507AYG0_9PEZI</name>
<feature type="binding site" evidence="7">
    <location>
        <position position="477"/>
    </location>
    <ligand>
        <name>Zn(2+)</name>
        <dbReference type="ChEBI" id="CHEBI:29105"/>
    </ligand>
</feature>
<evidence type="ECO:0000256" key="1">
    <source>
        <dbReference type="ARBA" id="ARBA00001947"/>
    </source>
</evidence>
<evidence type="ECO:0000256" key="7">
    <source>
        <dbReference type="PROSITE-ProRule" id="PRU00236"/>
    </source>
</evidence>
<keyword evidence="2 7" id="KW-0479">Metal-binding</keyword>
<dbReference type="SMART" id="SM00506">
    <property type="entry name" value="A1pp"/>
    <property type="match status" value="1"/>
</dbReference>
<sequence>MGVSRSLKAALQHLIKESKALQKHQQQRRYYLESLDEFPTSTQLQLLRQLLCLRSPEPPLPDRICENLQSIYAFLHSHRFLTHVDSLQPVKSVTSLKKQTQTNLILWQGDITTLTGVAAITNAANSQMLGCFQPSHRCIDNVIHSWAGPGLRQECYEIMSDRTSELPAGDAITTRGHHLPVPYVIHTVGPQLRQGDKPTETERRQLEGCYTSILREAELLTVAGSRKAIALCCVSTGLFAFPPSEAAEIAVRTTTQWLEGRDSTITDVIFTTFTDADTSIYQDLLKGARSHDPVPISGPLGQSPSLQLARSWLKSADAIVISAGAGLSASSGLDYTSTALFAKHFPGFLKYDLTTLYSVFGFAGWPSEQDRWGYYFTHMNMIKSWPKSSVYGTLIAWLKSQAADVHVRTSNADGLFLANGWSEEKLSTPQGTYAVLQCLANCRPDATFPTMPYLDAATPFLDPVTQHLTSGNKIPLCEYCHGPMSICVRAGDWFNERPFAAGEQRWREFKRRNAGKQVVVLELGAGNSTPGVLKWPNENMVERSGGLTKLIRVGMGLDAVVSLELEEEGQATYIDGNIREVVPALCLP</sequence>
<dbReference type="GO" id="GO:0046872">
    <property type="term" value="F:metal ion binding"/>
    <property type="evidence" value="ECO:0007669"/>
    <property type="project" value="UniProtKB-KW"/>
</dbReference>
<dbReference type="SUPFAM" id="SSF52467">
    <property type="entry name" value="DHS-like NAD/FAD-binding domain"/>
    <property type="match status" value="1"/>
</dbReference>
<dbReference type="Pfam" id="PF01661">
    <property type="entry name" value="Macro"/>
    <property type="match status" value="1"/>
</dbReference>
<keyword evidence="11" id="KW-1185">Reference proteome</keyword>
<comment type="caution">
    <text evidence="7">Lacks conserved residue(s) required for the propagation of feature annotation.</text>
</comment>
<dbReference type="GeneID" id="41968297"/>
<dbReference type="InterPro" id="IPR002589">
    <property type="entry name" value="Macro_dom"/>
</dbReference>
<comment type="caution">
    <text evidence="10">The sequence shown here is derived from an EMBL/GenBank/DDBJ whole genome shotgun (WGS) entry which is preliminary data.</text>
</comment>
<dbReference type="InterPro" id="IPR043472">
    <property type="entry name" value="Macro_dom-like"/>
</dbReference>
<dbReference type="OrthoDB" id="6077599at2759"/>
<evidence type="ECO:0000256" key="5">
    <source>
        <dbReference type="ARBA" id="ARBA00023027"/>
    </source>
</evidence>
<proteinExistence type="predicted"/>
<reference evidence="10 11" key="1">
    <citation type="submission" date="2019-06" db="EMBL/GenBank/DDBJ databases">
        <title>Draft genome sequence of the filamentous fungus Phialemoniopsis curvata isolated from diesel fuel.</title>
        <authorList>
            <person name="Varaljay V.A."/>
            <person name="Lyon W.J."/>
            <person name="Crouch A.L."/>
            <person name="Drake C.E."/>
            <person name="Hollomon J.M."/>
            <person name="Nadeau L.J."/>
            <person name="Nunn H.S."/>
            <person name="Stevenson B.S."/>
            <person name="Bojanowski C.L."/>
            <person name="Crookes-Goodson W.J."/>
        </authorList>
    </citation>
    <scope>NUCLEOTIDE SEQUENCE [LARGE SCALE GENOMIC DNA]</scope>
    <source>
        <strain evidence="10 11">D216</strain>
    </source>
</reference>
<keyword evidence="3" id="KW-0378">Hydrolase</keyword>